<feature type="compositionally biased region" description="Acidic residues" evidence="6">
    <location>
        <begin position="106"/>
        <end position="129"/>
    </location>
</feature>
<dbReference type="GO" id="GO:0060236">
    <property type="term" value="P:regulation of mitotic spindle organization"/>
    <property type="evidence" value="ECO:0007669"/>
    <property type="project" value="InterPro"/>
</dbReference>
<feature type="domain" description="TPX2 C-terminal" evidence="7">
    <location>
        <begin position="301"/>
        <end position="344"/>
    </location>
</feature>
<reference evidence="8 9" key="1">
    <citation type="submission" date="2024-01" db="EMBL/GenBank/DDBJ databases">
        <title>The genomes of 5 underutilized Papilionoideae crops provide insights into root nodulation and disease resistanc.</title>
        <authorList>
            <person name="Yuan L."/>
        </authorList>
    </citation>
    <scope>NUCLEOTIDE SEQUENCE [LARGE SCALE GENOMIC DNA]</scope>
    <source>
        <strain evidence="8">ZHUSHIDOU_FW_LH</strain>
        <tissue evidence="8">Leaf</tissue>
    </source>
</reference>
<keyword evidence="3" id="KW-0963">Cytoplasm</keyword>
<feature type="region of interest" description="Disordered" evidence="6">
    <location>
        <begin position="1"/>
        <end position="46"/>
    </location>
</feature>
<feature type="region of interest" description="Disordered" evidence="6">
    <location>
        <begin position="327"/>
        <end position="350"/>
    </location>
</feature>
<sequence>MELSKSISPKKPFAENLNPNVSLPKPSNSNSSNNKSQKSVITMRPRKFVHVVSKKNNPNKNRTEEAVSCNCKDKGNDSGIGKCPCVAYQSLRASQEEFFKNRAAADEDIEEVEEEEDYEEVEEEEEEAESPQVIEDRNNNNNEAGEEEELEGISRSGVVKRRRERLLEEARNSVPENGAGRVMHLVKAFERLLSIPNSKKKEVEEGEDDKDDNGNKNNKKEVMKWALPGLQNSHGKSESETDVVSDSGAASVSATNSSLFCASDLVLTSQSLGFDQRVSISSSWDSSRRASVSSRTSSGGRRSRRNLEEEEEIRRLRKELVPKAQPMPYFDRPFVPRRSMKHPTVPKEPRFHIPQHKKIKCYMSWNDMNPYSSYLN</sequence>
<evidence type="ECO:0000256" key="2">
    <source>
        <dbReference type="ARBA" id="ARBA00005885"/>
    </source>
</evidence>
<evidence type="ECO:0000256" key="6">
    <source>
        <dbReference type="SAM" id="MobiDB-lite"/>
    </source>
</evidence>
<evidence type="ECO:0000313" key="9">
    <source>
        <dbReference type="Proteomes" id="UP001372338"/>
    </source>
</evidence>
<evidence type="ECO:0000259" key="7">
    <source>
        <dbReference type="Pfam" id="PF06886"/>
    </source>
</evidence>
<dbReference type="GO" id="GO:0090307">
    <property type="term" value="P:mitotic spindle assembly"/>
    <property type="evidence" value="ECO:0007669"/>
    <property type="project" value="TreeGrafter"/>
</dbReference>
<dbReference type="GO" id="GO:0005880">
    <property type="term" value="C:nuclear microtubule"/>
    <property type="evidence" value="ECO:0007669"/>
    <property type="project" value="TreeGrafter"/>
</dbReference>
<dbReference type="InterPro" id="IPR027329">
    <property type="entry name" value="TPX2_C"/>
</dbReference>
<dbReference type="EMBL" id="JAYWIO010000004">
    <property type="protein sequence ID" value="KAK7266524.1"/>
    <property type="molecule type" value="Genomic_DNA"/>
</dbReference>
<dbReference type="PANTHER" id="PTHR14326:SF58">
    <property type="entry name" value="TPX2 (TARGETING PROTEIN FOR XKLP2) PROTEIN FAMILY"/>
    <property type="match status" value="1"/>
</dbReference>
<comment type="caution">
    <text evidence="8">The sequence shown here is derived from an EMBL/GenBank/DDBJ whole genome shotgun (WGS) entry which is preliminary data.</text>
</comment>
<dbReference type="GO" id="GO:0008017">
    <property type="term" value="F:microtubule binding"/>
    <property type="evidence" value="ECO:0007669"/>
    <property type="project" value="TreeGrafter"/>
</dbReference>
<dbReference type="GO" id="GO:0030295">
    <property type="term" value="F:protein kinase activator activity"/>
    <property type="evidence" value="ECO:0007669"/>
    <property type="project" value="TreeGrafter"/>
</dbReference>
<keyword evidence="9" id="KW-1185">Reference proteome</keyword>
<feature type="compositionally biased region" description="Low complexity" evidence="6">
    <location>
        <begin position="285"/>
        <end position="300"/>
    </location>
</feature>
<accession>A0AAN9F0T5</accession>
<dbReference type="InterPro" id="IPR009675">
    <property type="entry name" value="TPX2_fam"/>
</dbReference>
<protein>
    <recommendedName>
        <fullName evidence="7">TPX2 C-terminal domain-containing protein</fullName>
    </recommendedName>
</protein>
<gene>
    <name evidence="8" type="ORF">RIF29_19170</name>
</gene>
<evidence type="ECO:0000256" key="5">
    <source>
        <dbReference type="ARBA" id="ARBA00023212"/>
    </source>
</evidence>
<evidence type="ECO:0000313" key="8">
    <source>
        <dbReference type="EMBL" id="KAK7266524.1"/>
    </source>
</evidence>
<feature type="region of interest" description="Disordered" evidence="6">
    <location>
        <begin position="285"/>
        <end position="312"/>
    </location>
</feature>
<organism evidence="8 9">
    <name type="scientific">Crotalaria pallida</name>
    <name type="common">Smooth rattlebox</name>
    <name type="synonym">Crotalaria striata</name>
    <dbReference type="NCBI Taxonomy" id="3830"/>
    <lineage>
        <taxon>Eukaryota</taxon>
        <taxon>Viridiplantae</taxon>
        <taxon>Streptophyta</taxon>
        <taxon>Embryophyta</taxon>
        <taxon>Tracheophyta</taxon>
        <taxon>Spermatophyta</taxon>
        <taxon>Magnoliopsida</taxon>
        <taxon>eudicotyledons</taxon>
        <taxon>Gunneridae</taxon>
        <taxon>Pentapetalae</taxon>
        <taxon>rosids</taxon>
        <taxon>fabids</taxon>
        <taxon>Fabales</taxon>
        <taxon>Fabaceae</taxon>
        <taxon>Papilionoideae</taxon>
        <taxon>50 kb inversion clade</taxon>
        <taxon>genistoids sensu lato</taxon>
        <taxon>core genistoids</taxon>
        <taxon>Crotalarieae</taxon>
        <taxon>Crotalaria</taxon>
    </lineage>
</organism>
<dbReference type="PANTHER" id="PTHR14326">
    <property type="entry name" value="TARGETING PROTEIN FOR XKLP2"/>
    <property type="match status" value="1"/>
</dbReference>
<dbReference type="Pfam" id="PF06886">
    <property type="entry name" value="TPX2"/>
    <property type="match status" value="1"/>
</dbReference>
<keyword evidence="4" id="KW-0493">Microtubule</keyword>
<dbReference type="AlphaFoldDB" id="A0AAN9F0T5"/>
<dbReference type="Proteomes" id="UP001372338">
    <property type="component" value="Unassembled WGS sequence"/>
</dbReference>
<feature type="region of interest" description="Disordered" evidence="6">
    <location>
        <begin position="104"/>
        <end position="161"/>
    </location>
</feature>
<proteinExistence type="inferred from homology"/>
<evidence type="ECO:0000256" key="4">
    <source>
        <dbReference type="ARBA" id="ARBA00022701"/>
    </source>
</evidence>
<feature type="compositionally biased region" description="Low complexity" evidence="6">
    <location>
        <begin position="16"/>
        <end position="40"/>
    </location>
</feature>
<feature type="region of interest" description="Disordered" evidence="6">
    <location>
        <begin position="196"/>
        <end position="249"/>
    </location>
</feature>
<evidence type="ECO:0000256" key="3">
    <source>
        <dbReference type="ARBA" id="ARBA00022490"/>
    </source>
</evidence>
<comment type="similarity">
    <text evidence="2">Belongs to the TPX2 family.</text>
</comment>
<comment type="subcellular location">
    <subcellularLocation>
        <location evidence="1">Cytoplasm</location>
        <location evidence="1">Cytoskeleton</location>
    </subcellularLocation>
</comment>
<name>A0AAN9F0T5_CROPI</name>
<dbReference type="GO" id="GO:0005819">
    <property type="term" value="C:spindle"/>
    <property type="evidence" value="ECO:0007669"/>
    <property type="project" value="InterPro"/>
</dbReference>
<feature type="compositionally biased region" description="Basic and acidic residues" evidence="6">
    <location>
        <begin position="212"/>
        <end position="223"/>
    </location>
</feature>
<keyword evidence="5" id="KW-0206">Cytoskeleton</keyword>
<evidence type="ECO:0000256" key="1">
    <source>
        <dbReference type="ARBA" id="ARBA00004245"/>
    </source>
</evidence>